<dbReference type="PROSITE" id="PS51554">
    <property type="entry name" value="PFL"/>
    <property type="match status" value="1"/>
</dbReference>
<evidence type="ECO:0008006" key="8">
    <source>
        <dbReference type="Google" id="ProtNLM"/>
    </source>
</evidence>
<accession>A0A1D8GFX3</accession>
<dbReference type="InterPro" id="IPR051215">
    <property type="entry name" value="GRE"/>
</dbReference>
<keyword evidence="2" id="KW-0456">Lyase</keyword>
<dbReference type="GO" id="GO:0005829">
    <property type="term" value="C:cytosol"/>
    <property type="evidence" value="ECO:0007669"/>
    <property type="project" value="TreeGrafter"/>
</dbReference>
<dbReference type="OrthoDB" id="9803969at2"/>
<evidence type="ECO:0000259" key="5">
    <source>
        <dbReference type="PROSITE" id="PS51554"/>
    </source>
</evidence>
<dbReference type="Proteomes" id="UP000095743">
    <property type="component" value="Chromosome"/>
</dbReference>
<evidence type="ECO:0000256" key="3">
    <source>
        <dbReference type="PROSITE-ProRule" id="PRU00493"/>
    </source>
</evidence>
<dbReference type="InterPro" id="IPR001150">
    <property type="entry name" value="Gly_radical"/>
</dbReference>
<protein>
    <recommendedName>
        <fullName evidence="8">Pyruvate formate-lyase</fullName>
    </recommendedName>
</protein>
<dbReference type="PANTHER" id="PTHR43641:SF2">
    <property type="entry name" value="DEHYDRATASE YBIW-RELATED"/>
    <property type="match status" value="1"/>
</dbReference>
<keyword evidence="7" id="KW-1185">Reference proteome</keyword>
<name>A0A1D8GFX3_9FIRM</name>
<dbReference type="Pfam" id="PF01228">
    <property type="entry name" value="Gly_radical"/>
    <property type="match status" value="1"/>
</dbReference>
<dbReference type="GO" id="GO:0016829">
    <property type="term" value="F:lyase activity"/>
    <property type="evidence" value="ECO:0007669"/>
    <property type="project" value="UniProtKB-KW"/>
</dbReference>
<dbReference type="PANTHER" id="PTHR43641">
    <property type="entry name" value="FORMATE ACETYLTRANSFERASE 3-RELATED"/>
    <property type="match status" value="1"/>
</dbReference>
<dbReference type="SUPFAM" id="SSF51998">
    <property type="entry name" value="PFL-like glycyl radical enzymes"/>
    <property type="match status" value="1"/>
</dbReference>
<proteinExistence type="predicted"/>
<dbReference type="AlphaFoldDB" id="A0A1D8GFX3"/>
<dbReference type="InterPro" id="IPR019777">
    <property type="entry name" value="Form_AcTrfase_GR_CS"/>
</dbReference>
<evidence type="ECO:0000313" key="7">
    <source>
        <dbReference type="Proteomes" id="UP000095743"/>
    </source>
</evidence>
<dbReference type="EMBL" id="CP017269">
    <property type="protein sequence ID" value="AOT69806.1"/>
    <property type="molecule type" value="Genomic_DNA"/>
</dbReference>
<sequence length="796" mass="89288">MNERVKRLRESLRVDKFPICSEKAYLIMESYKQNEGLSNILKRAIATAYYLDNKTIFIEKNELIVGNVASRSMGMEAGSLGPTWPEEDLEELLQGNLSIDDEDRVKLRKMDEYWIGKSRTMDERQGQFYDNERLWPFIKKGFLCPPWQRKDQGRGQGAAGVGWGLGIGLSLILPDYEKVIKEGLNKVIKDAEEELKNLKYVDADSVTKGDFLRATIIAFSAIVRLGNRFSSLAREMAAKEEDPVRKKELEEIAQICSWIPGNPARTFREGIQAFWFYWMMVASGTTPGGRFDQFMYPLYKKDKENGNITDNDVLELLECLRIKIMQLNFVGGGKGQREKWAGMARWHNFVIGGVTPDGQDATNELSYLLLEAARDCQTPHPTITVRVHERTPEELMKKSLEVIKTGIGMPAFISDDSYIAFLTGEGVSLEDARDYAIAGCLDVNLPGKSRINAFGMFIIPLVLEITMNNGEDPKTGEILGLKTGELESFQTFEEFFHAFKKQLTHFMGLVNEEHNILLQAQKELFPDVVHSALMHDGIKVGKDALNRRLPFENGSALNMVGMINVADSLAAVKKLVFDDKKVAMGELKKAIDANWEGYEEIHKMCLGAPKYGNGDPYVDLIAKELFQYYADTAHTFHSIYNAKVLPTAISITAHAPGGAITGATPDGRVAGQTFADGSVSPEQGFDRQGPTAVLRSAMNIDQRPYQATLLNMKIHPSTLSTEVDAKKLSDMIKVYFKNGGKHIQFNVTNKAVLLEAQKDKEKHRDLIVRVAGYSAYFVNLTPKVQEEIIARTEHSF</sequence>
<feature type="domain" description="PFL" evidence="5">
    <location>
        <begin position="3"/>
        <end position="669"/>
    </location>
</feature>
<evidence type="ECO:0000313" key="6">
    <source>
        <dbReference type="EMBL" id="AOT69806.1"/>
    </source>
</evidence>
<dbReference type="InterPro" id="IPR004184">
    <property type="entry name" value="PFL_dom"/>
</dbReference>
<reference evidence="6 7" key="1">
    <citation type="submission" date="2016-09" db="EMBL/GenBank/DDBJ databases">
        <title>Genomic analysis reveals versatility of anaerobic energy metabolism of Geosporobacter ferrireducens IRF9 of phylum Firmicutes.</title>
        <authorList>
            <person name="Kim S.-J."/>
        </authorList>
    </citation>
    <scope>NUCLEOTIDE SEQUENCE [LARGE SCALE GENOMIC DNA]</scope>
    <source>
        <strain evidence="6 7">IRF9</strain>
    </source>
</reference>
<dbReference type="STRING" id="1424294.Gferi_09575"/>
<dbReference type="PROSITE" id="PS51149">
    <property type="entry name" value="GLY_RADICAL_2"/>
    <property type="match status" value="1"/>
</dbReference>
<feature type="domain" description="Glycine radical" evidence="4">
    <location>
        <begin position="677"/>
        <end position="796"/>
    </location>
</feature>
<dbReference type="PROSITE" id="PS00850">
    <property type="entry name" value="GLY_RADICAL_1"/>
    <property type="match status" value="1"/>
</dbReference>
<organism evidence="6 7">
    <name type="scientific">Geosporobacter ferrireducens</name>
    <dbReference type="NCBI Taxonomy" id="1424294"/>
    <lineage>
        <taxon>Bacteria</taxon>
        <taxon>Bacillati</taxon>
        <taxon>Bacillota</taxon>
        <taxon>Clostridia</taxon>
        <taxon>Peptostreptococcales</taxon>
        <taxon>Thermotaleaceae</taxon>
        <taxon>Geosporobacter</taxon>
    </lineage>
</organism>
<evidence type="ECO:0000256" key="2">
    <source>
        <dbReference type="ARBA" id="ARBA00023239"/>
    </source>
</evidence>
<dbReference type="KEGG" id="gfe:Gferi_09575"/>
<keyword evidence="1 3" id="KW-0556">Organic radical</keyword>
<dbReference type="Pfam" id="PF02901">
    <property type="entry name" value="PFL-like"/>
    <property type="match status" value="1"/>
</dbReference>
<gene>
    <name evidence="6" type="ORF">Gferi_09575</name>
</gene>
<feature type="modified residue" description="Glycine radical" evidence="3">
    <location>
        <position position="772"/>
    </location>
</feature>
<dbReference type="RefSeq" id="WP_069975886.1">
    <property type="nucleotide sequence ID" value="NZ_CP017269.1"/>
</dbReference>
<evidence type="ECO:0000259" key="4">
    <source>
        <dbReference type="PROSITE" id="PS51149"/>
    </source>
</evidence>
<evidence type="ECO:0000256" key="1">
    <source>
        <dbReference type="ARBA" id="ARBA00022818"/>
    </source>
</evidence>
<dbReference type="Gene3D" id="3.20.70.20">
    <property type="match status" value="1"/>
</dbReference>